<sequence length="540" mass="59724">MSDSEADDPMTTHADELRDDGEMKPEEQGKALDDMFEDGKDDTSPPPRNASPEASDSEAEAPAAHRSPVAEEDDSASSDGDMGRGGDSRHDAHDPHRLEYEEEEEGVPLKREVVDAHVQLPDVPKLKGTDGQTWILRLPRGIGAGAEPYEPQPYKESEGPLQEAEDAELKKPQERRRRALERMHDVANTIRWKWVDGSAGLPEMRSNSRIIRWSDGSASLQVGQEIWDIDLPAGNPSKPFSSKAEQAKIPKPTTTTKDGSLSVLYGTEFDEKVLFADRVVNGYLGLIPATPNVRNHQKRLQALSGDSVKQAKIRSYHDKSGIAPDKQAEMEVKRIQEQQRRALVEKGVRYTGAMTSWRPGAAVIGSRGSSPRKSRAPGASGGRARGGRDLSSEDEGYDVETRPGAKYRGGDGGYEKDDFVVDDEEDDDDFLPGGDKPKKKSKSDKTKRSRDFSDDEDEDEDEEDEEASAEESEGEASELEQAERDAERALKQREKAKREQRVRDAPTAAVPDDVSDTEMAETAPAKKRKVMVEEDEDDDE</sequence>
<evidence type="ECO:0000313" key="2">
    <source>
        <dbReference type="Proteomes" id="UP001230649"/>
    </source>
</evidence>
<protein>
    <submittedName>
        <fullName evidence="1">Uncharacterized protein</fullName>
    </submittedName>
</protein>
<evidence type="ECO:0000313" key="1">
    <source>
        <dbReference type="EMBL" id="KAJ9103015.1"/>
    </source>
</evidence>
<name>A0ACC2VU98_9TREE</name>
<dbReference type="EMBL" id="JASBWS010000060">
    <property type="protein sequence ID" value="KAJ9103015.1"/>
    <property type="molecule type" value="Genomic_DNA"/>
</dbReference>
<dbReference type="Proteomes" id="UP001230649">
    <property type="component" value="Unassembled WGS sequence"/>
</dbReference>
<reference evidence="1" key="1">
    <citation type="submission" date="2023-04" db="EMBL/GenBank/DDBJ databases">
        <title>Draft Genome sequencing of Naganishia species isolated from polar environments using Oxford Nanopore Technology.</title>
        <authorList>
            <person name="Leo P."/>
            <person name="Venkateswaran K."/>
        </authorList>
    </citation>
    <scope>NUCLEOTIDE SEQUENCE</scope>
    <source>
        <strain evidence="1">MNA-CCFEE 5262</strain>
    </source>
</reference>
<keyword evidence="2" id="KW-1185">Reference proteome</keyword>
<organism evidence="1 2">
    <name type="scientific">Naganishia adeliensis</name>
    <dbReference type="NCBI Taxonomy" id="92952"/>
    <lineage>
        <taxon>Eukaryota</taxon>
        <taxon>Fungi</taxon>
        <taxon>Dikarya</taxon>
        <taxon>Basidiomycota</taxon>
        <taxon>Agaricomycotina</taxon>
        <taxon>Tremellomycetes</taxon>
        <taxon>Filobasidiales</taxon>
        <taxon>Filobasidiaceae</taxon>
        <taxon>Naganishia</taxon>
    </lineage>
</organism>
<comment type="caution">
    <text evidence="1">The sequence shown here is derived from an EMBL/GenBank/DDBJ whole genome shotgun (WGS) entry which is preliminary data.</text>
</comment>
<accession>A0ACC2VU98</accession>
<proteinExistence type="predicted"/>
<gene>
    <name evidence="1" type="ORF">QFC20_004823</name>
</gene>